<keyword evidence="3" id="KW-1003">Cell membrane</keyword>
<accession>A0A5B9DX41</accession>
<feature type="transmembrane region" description="Helical" evidence="8">
    <location>
        <begin position="424"/>
        <end position="442"/>
    </location>
</feature>
<feature type="transmembrane region" description="Helical" evidence="8">
    <location>
        <begin position="330"/>
        <end position="348"/>
    </location>
</feature>
<keyword evidence="2" id="KW-0813">Transport</keyword>
<dbReference type="AlphaFoldDB" id="A0A5B9DX41"/>
<dbReference type="Gene3D" id="1.20.1250.20">
    <property type="entry name" value="MFS general substrate transporter like domains"/>
    <property type="match status" value="2"/>
</dbReference>
<dbReference type="InterPro" id="IPR005829">
    <property type="entry name" value="Sugar_transporter_CS"/>
</dbReference>
<comment type="subcellular location">
    <subcellularLocation>
        <location evidence="1">Cell membrane</location>
        <topology evidence="1">Multi-pass membrane protein</topology>
    </subcellularLocation>
</comment>
<evidence type="ECO:0000313" key="11">
    <source>
        <dbReference type="Proteomes" id="UP000321807"/>
    </source>
</evidence>
<keyword evidence="5 8" id="KW-1133">Transmembrane helix</keyword>
<evidence type="ECO:0000256" key="1">
    <source>
        <dbReference type="ARBA" id="ARBA00004651"/>
    </source>
</evidence>
<dbReference type="PANTHER" id="PTHR43045">
    <property type="entry name" value="SHIKIMATE TRANSPORTER"/>
    <property type="match status" value="1"/>
</dbReference>
<evidence type="ECO:0000256" key="4">
    <source>
        <dbReference type="ARBA" id="ARBA00022692"/>
    </source>
</evidence>
<dbReference type="PROSITE" id="PS50850">
    <property type="entry name" value="MFS"/>
    <property type="match status" value="1"/>
</dbReference>
<evidence type="ECO:0000259" key="9">
    <source>
        <dbReference type="PROSITE" id="PS50850"/>
    </source>
</evidence>
<feature type="transmembrane region" description="Helical" evidence="8">
    <location>
        <begin position="360"/>
        <end position="378"/>
    </location>
</feature>
<feature type="transmembrane region" description="Helical" evidence="8">
    <location>
        <begin position="135"/>
        <end position="156"/>
    </location>
</feature>
<evidence type="ECO:0000256" key="7">
    <source>
        <dbReference type="SAM" id="MobiDB-lite"/>
    </source>
</evidence>
<dbReference type="KEGG" id="rgl:CS053_05595"/>
<protein>
    <submittedName>
        <fullName evidence="10">MHS family MFS transporter</fullName>
    </submittedName>
</protein>
<keyword evidence="6 8" id="KW-0472">Membrane</keyword>
<dbReference type="GO" id="GO:0022857">
    <property type="term" value="F:transmembrane transporter activity"/>
    <property type="evidence" value="ECO:0007669"/>
    <property type="project" value="InterPro"/>
</dbReference>
<evidence type="ECO:0000256" key="8">
    <source>
        <dbReference type="SAM" id="Phobius"/>
    </source>
</evidence>
<evidence type="ECO:0000256" key="6">
    <source>
        <dbReference type="ARBA" id="ARBA00023136"/>
    </source>
</evidence>
<dbReference type="InterPro" id="IPR020846">
    <property type="entry name" value="MFS_dom"/>
</dbReference>
<feature type="transmembrane region" description="Helical" evidence="8">
    <location>
        <begin position="390"/>
        <end position="412"/>
    </location>
</feature>
<organism evidence="10 11">
    <name type="scientific">Rhodanobacter glycinis</name>
    <dbReference type="NCBI Taxonomy" id="582702"/>
    <lineage>
        <taxon>Bacteria</taxon>
        <taxon>Pseudomonadati</taxon>
        <taxon>Pseudomonadota</taxon>
        <taxon>Gammaproteobacteria</taxon>
        <taxon>Lysobacterales</taxon>
        <taxon>Rhodanobacteraceae</taxon>
        <taxon>Rhodanobacter</taxon>
    </lineage>
</organism>
<evidence type="ECO:0000256" key="2">
    <source>
        <dbReference type="ARBA" id="ARBA00022448"/>
    </source>
</evidence>
<reference evidence="10 11" key="1">
    <citation type="submission" date="2019-08" db="EMBL/GenBank/DDBJ databases">
        <title>Complete genome sequence of Rhodanobacter glycinis strain T01E-68 isolated from tomato root.</title>
        <authorList>
            <person name="Weon H.-Y."/>
            <person name="Lee S.A."/>
        </authorList>
    </citation>
    <scope>NUCLEOTIDE SEQUENCE [LARGE SCALE GENOMIC DNA]</scope>
    <source>
        <strain evidence="10 11">T01E-68</strain>
    </source>
</reference>
<feature type="transmembrane region" description="Helical" evidence="8">
    <location>
        <begin position="454"/>
        <end position="473"/>
    </location>
</feature>
<dbReference type="InterPro" id="IPR036259">
    <property type="entry name" value="MFS_trans_sf"/>
</dbReference>
<dbReference type="Pfam" id="PF07690">
    <property type="entry name" value="MFS_1"/>
    <property type="match status" value="1"/>
</dbReference>
<evidence type="ECO:0000256" key="3">
    <source>
        <dbReference type="ARBA" id="ARBA00022475"/>
    </source>
</evidence>
<feature type="domain" description="Major facilitator superfamily (MFS) profile" evidence="9">
    <location>
        <begin position="62"/>
        <end position="478"/>
    </location>
</feature>
<evidence type="ECO:0000313" key="10">
    <source>
        <dbReference type="EMBL" id="QEE24038.1"/>
    </source>
</evidence>
<dbReference type="InterPro" id="IPR011701">
    <property type="entry name" value="MFS"/>
</dbReference>
<dbReference type="PROSITE" id="PS00217">
    <property type="entry name" value="SUGAR_TRANSPORT_2"/>
    <property type="match status" value="1"/>
</dbReference>
<dbReference type="Proteomes" id="UP000321807">
    <property type="component" value="Chromosome"/>
</dbReference>
<feature type="transmembrane region" description="Helical" evidence="8">
    <location>
        <begin position="297"/>
        <end position="318"/>
    </location>
</feature>
<evidence type="ECO:0000256" key="5">
    <source>
        <dbReference type="ARBA" id="ARBA00022989"/>
    </source>
</evidence>
<dbReference type="PANTHER" id="PTHR43045:SF4">
    <property type="entry name" value="TRANSPORTER YDFJ-RELATED"/>
    <property type="match status" value="1"/>
</dbReference>
<dbReference type="EMBL" id="CP042807">
    <property type="protein sequence ID" value="QEE24038.1"/>
    <property type="molecule type" value="Genomic_DNA"/>
</dbReference>
<name>A0A5B9DX41_9GAMM</name>
<feature type="transmembrane region" description="Helical" evidence="8">
    <location>
        <begin position="99"/>
        <end position="123"/>
    </location>
</feature>
<dbReference type="GO" id="GO:0005886">
    <property type="term" value="C:plasma membrane"/>
    <property type="evidence" value="ECO:0007669"/>
    <property type="project" value="UniProtKB-SubCell"/>
</dbReference>
<dbReference type="SUPFAM" id="SSF103473">
    <property type="entry name" value="MFS general substrate transporter"/>
    <property type="match status" value="1"/>
</dbReference>
<proteinExistence type="predicted"/>
<gene>
    <name evidence="10" type="ORF">CS053_05595</name>
</gene>
<feature type="transmembrane region" description="Helical" evidence="8">
    <location>
        <begin position="162"/>
        <end position="180"/>
    </location>
</feature>
<feature type="transmembrane region" description="Helical" evidence="8">
    <location>
        <begin position="200"/>
        <end position="227"/>
    </location>
</feature>
<sequence>MNGSRSAAMPTGYTGTTHGAHHSHEPDIAGTNECAYTVVGGEPHEYRNITDSTGADAAGTTLGLGAFVAFFVDNYDIFLPVIALGPAIHYFVPKSLPPLTAAVTDAMIFATTLIGRPLGALIFGHFADTLGRKKVTVVCVFGFGITTLLIAALPGYQHWGSSVIWAFILLRLIDGVFLGGEYTAANPLAMEQCPKARRGFYGALIQSAASLGTAFIAVVTLVVLFFLPGGDLDSPYVQWGWRLPFVMGAVMAFALGIYYMRSVDESEAWEKAEKKGKTQSPLKTLFRGENLKSFMQVFVLMTGFWLLLNASLAMMPGLLARNMGIRGTDLTWTLVISYIVLAIVYVLGGVVSQRIGRRNYLMGSAVISAVLGTAAYYFLLNATPGDLSSIIWLATITTVLVVMPGALGCVYINERFHTGVRATGFGLGYSLAIILPAFYVFYQAGLAHFMPFKYTVLVLVVLGAALVFIGAAWGSETKDVDFDAPVPAIES</sequence>
<feature type="transmembrane region" description="Helical" evidence="8">
    <location>
        <begin position="239"/>
        <end position="260"/>
    </location>
</feature>
<feature type="region of interest" description="Disordered" evidence="7">
    <location>
        <begin position="1"/>
        <end position="27"/>
    </location>
</feature>
<keyword evidence="4 8" id="KW-0812">Transmembrane</keyword>